<proteinExistence type="predicted"/>
<reference evidence="2 3" key="1">
    <citation type="journal article" date="2016" name="Nat. Commun.">
        <title>Thousands of microbial genomes shed light on interconnected biogeochemical processes in an aquifer system.</title>
        <authorList>
            <person name="Anantharaman K."/>
            <person name="Brown C.T."/>
            <person name="Hug L.A."/>
            <person name="Sharon I."/>
            <person name="Castelle C.J."/>
            <person name="Probst A.J."/>
            <person name="Thomas B.C."/>
            <person name="Singh A."/>
            <person name="Wilkins M.J."/>
            <person name="Karaoz U."/>
            <person name="Brodie E.L."/>
            <person name="Williams K.H."/>
            <person name="Hubbard S.S."/>
            <person name="Banfield J.F."/>
        </authorList>
    </citation>
    <scope>NUCLEOTIDE SEQUENCE [LARGE SCALE GENOMIC DNA]</scope>
</reference>
<keyword evidence="1" id="KW-0812">Transmembrane</keyword>
<dbReference type="Proteomes" id="UP000177141">
    <property type="component" value="Unassembled WGS sequence"/>
</dbReference>
<dbReference type="AlphaFoldDB" id="A0A1F7ISP3"/>
<organism evidence="2 3">
    <name type="scientific">Candidatus Roizmanbacteria bacterium RIFCSPLOWO2_01_FULL_38_12</name>
    <dbReference type="NCBI Taxonomy" id="1802061"/>
    <lineage>
        <taxon>Bacteria</taxon>
        <taxon>Candidatus Roizmaniibacteriota</taxon>
    </lineage>
</organism>
<gene>
    <name evidence="2" type="ORF">A3A93_03355</name>
</gene>
<comment type="caution">
    <text evidence="2">The sequence shown here is derived from an EMBL/GenBank/DDBJ whole genome shotgun (WGS) entry which is preliminary data.</text>
</comment>
<evidence type="ECO:0000313" key="2">
    <source>
        <dbReference type="EMBL" id="OGK46382.1"/>
    </source>
</evidence>
<evidence type="ECO:0000256" key="1">
    <source>
        <dbReference type="SAM" id="Phobius"/>
    </source>
</evidence>
<protein>
    <submittedName>
        <fullName evidence="2">Uncharacterized protein</fullName>
    </submittedName>
</protein>
<keyword evidence="1" id="KW-1133">Transmembrane helix</keyword>
<evidence type="ECO:0000313" key="3">
    <source>
        <dbReference type="Proteomes" id="UP000177141"/>
    </source>
</evidence>
<dbReference type="EMBL" id="MGAL01000043">
    <property type="protein sequence ID" value="OGK46382.1"/>
    <property type="molecule type" value="Genomic_DNA"/>
</dbReference>
<keyword evidence="1" id="KW-0472">Membrane</keyword>
<name>A0A1F7ISP3_9BACT</name>
<sequence>MTLTEVNYYVRRLFPVIVIVILVIAILFFAGQLLFSYLGSIQPASAPVVTPPPINEVFGKIKPPIIPQAKSSSEYTFVLDTLDGTANIPEASSAAEVFFLPRERPTFGYVPKIGLMAKEAGFNTDGLDYKTADEIATFEDGKRKLSIDITNYNFTFDFVLTTEDINLETPAALTDQQIQSQASDLLRRMNRYPAELGQGKTNIIYLRFNPDNQQITNLESAEGANMVEVDFYRPDLNGFPIVTSTYYNSPNYVLYGFKDNVSLLIRAQVKYFEKSTDKIGLYPVRSGDRAFEDLQSGKGYVVSAGQEAGEIAIKKVFFAYYDPDVYQEYFQPVYVFLGENRFVAYVTALADSSLLQVEN</sequence>
<feature type="transmembrane region" description="Helical" evidence="1">
    <location>
        <begin position="12"/>
        <end position="35"/>
    </location>
</feature>
<accession>A0A1F7ISP3</accession>